<name>A0A401RM91_CHIPU</name>
<protein>
    <submittedName>
        <fullName evidence="2">Uncharacterized protein</fullName>
    </submittedName>
</protein>
<sequence length="81" mass="8456">MEAGGAPLAPGPENMAALRAAKKALRLEMKRKVAALSDAERRRQTEAVSRRVSDSGETPAHRHIPPFGADPTPGGGDPATT</sequence>
<feature type="compositionally biased region" description="Basic and acidic residues" evidence="1">
    <location>
        <begin position="38"/>
        <end position="54"/>
    </location>
</feature>
<dbReference type="EMBL" id="BEZZ01001527">
    <property type="protein sequence ID" value="GCC19263.1"/>
    <property type="molecule type" value="Genomic_DNA"/>
</dbReference>
<reference evidence="2 3" key="1">
    <citation type="journal article" date="2018" name="Nat. Ecol. Evol.">
        <title>Shark genomes provide insights into elasmobranch evolution and the origin of vertebrates.</title>
        <authorList>
            <person name="Hara Y"/>
            <person name="Yamaguchi K"/>
            <person name="Onimaru K"/>
            <person name="Kadota M"/>
            <person name="Koyanagi M"/>
            <person name="Keeley SD"/>
            <person name="Tatsumi K"/>
            <person name="Tanaka K"/>
            <person name="Motone F"/>
            <person name="Kageyama Y"/>
            <person name="Nozu R"/>
            <person name="Adachi N"/>
            <person name="Nishimura O"/>
            <person name="Nakagawa R"/>
            <person name="Tanegashima C"/>
            <person name="Kiyatake I"/>
            <person name="Matsumoto R"/>
            <person name="Murakumo K"/>
            <person name="Nishida K"/>
            <person name="Terakita A"/>
            <person name="Kuratani S"/>
            <person name="Sato K"/>
            <person name="Hyodo S Kuraku.S."/>
        </authorList>
    </citation>
    <scope>NUCLEOTIDE SEQUENCE [LARGE SCALE GENOMIC DNA]</scope>
</reference>
<dbReference type="Proteomes" id="UP000287033">
    <property type="component" value="Unassembled WGS sequence"/>
</dbReference>
<proteinExistence type="predicted"/>
<evidence type="ECO:0000313" key="2">
    <source>
        <dbReference type="EMBL" id="GCC19263.1"/>
    </source>
</evidence>
<keyword evidence="3" id="KW-1185">Reference proteome</keyword>
<comment type="caution">
    <text evidence="2">The sequence shown here is derived from an EMBL/GenBank/DDBJ whole genome shotgun (WGS) entry which is preliminary data.</text>
</comment>
<dbReference type="AlphaFoldDB" id="A0A401RM91"/>
<organism evidence="2 3">
    <name type="scientific">Chiloscyllium punctatum</name>
    <name type="common">Brownbanded bambooshark</name>
    <name type="synonym">Hemiscyllium punctatum</name>
    <dbReference type="NCBI Taxonomy" id="137246"/>
    <lineage>
        <taxon>Eukaryota</taxon>
        <taxon>Metazoa</taxon>
        <taxon>Chordata</taxon>
        <taxon>Craniata</taxon>
        <taxon>Vertebrata</taxon>
        <taxon>Chondrichthyes</taxon>
        <taxon>Elasmobranchii</taxon>
        <taxon>Galeomorphii</taxon>
        <taxon>Galeoidea</taxon>
        <taxon>Orectolobiformes</taxon>
        <taxon>Hemiscylliidae</taxon>
        <taxon>Chiloscyllium</taxon>
    </lineage>
</organism>
<feature type="region of interest" description="Disordered" evidence="1">
    <location>
        <begin position="34"/>
        <end position="81"/>
    </location>
</feature>
<accession>A0A401RM91</accession>
<gene>
    <name evidence="2" type="ORF">chiPu_0018296</name>
</gene>
<evidence type="ECO:0000313" key="3">
    <source>
        <dbReference type="Proteomes" id="UP000287033"/>
    </source>
</evidence>
<evidence type="ECO:0000256" key="1">
    <source>
        <dbReference type="SAM" id="MobiDB-lite"/>
    </source>
</evidence>